<keyword evidence="6" id="KW-0342">GTP-binding</keyword>
<dbReference type="SUPFAM" id="SSF144010">
    <property type="entry name" value="CofE-like"/>
    <property type="match status" value="1"/>
</dbReference>
<keyword evidence="7" id="KW-0464">Manganese</keyword>
<feature type="domain" description="Coenzyme F420:L-glutamate ligase-like" evidence="8">
    <location>
        <begin position="10"/>
        <end position="205"/>
    </location>
</feature>
<dbReference type="Gene3D" id="3.30.1330.100">
    <property type="entry name" value="CofE-like"/>
    <property type="match status" value="2"/>
</dbReference>
<keyword evidence="3" id="KW-0547">Nucleotide-binding</keyword>
<dbReference type="RefSeq" id="WP_091527247.1">
    <property type="nucleotide sequence ID" value="NZ_LT629772.1"/>
</dbReference>
<evidence type="ECO:0000256" key="4">
    <source>
        <dbReference type="ARBA" id="ARBA00022842"/>
    </source>
</evidence>
<evidence type="ECO:0000313" key="10">
    <source>
        <dbReference type="Proteomes" id="UP000199103"/>
    </source>
</evidence>
<name>A0A1H1XGM4_9ACTN</name>
<dbReference type="GO" id="GO:0005525">
    <property type="term" value="F:GTP binding"/>
    <property type="evidence" value="ECO:0007669"/>
    <property type="project" value="UniProtKB-KW"/>
</dbReference>
<keyword evidence="10" id="KW-1185">Reference proteome</keyword>
<organism evidence="9 10">
    <name type="scientific">Microlunatus soli</name>
    <dbReference type="NCBI Taxonomy" id="630515"/>
    <lineage>
        <taxon>Bacteria</taxon>
        <taxon>Bacillati</taxon>
        <taxon>Actinomycetota</taxon>
        <taxon>Actinomycetes</taxon>
        <taxon>Propionibacteriales</taxon>
        <taxon>Propionibacteriaceae</taxon>
        <taxon>Microlunatus</taxon>
    </lineage>
</organism>
<reference evidence="9 10" key="1">
    <citation type="submission" date="2016-10" db="EMBL/GenBank/DDBJ databases">
        <authorList>
            <person name="de Groot N.N."/>
        </authorList>
    </citation>
    <scope>NUCLEOTIDE SEQUENCE [LARGE SCALE GENOMIC DNA]</scope>
    <source>
        <strain evidence="9 10">DSM 21800</strain>
    </source>
</reference>
<accession>A0A1H1XGM4</accession>
<evidence type="ECO:0000256" key="5">
    <source>
        <dbReference type="ARBA" id="ARBA00022958"/>
    </source>
</evidence>
<dbReference type="PANTHER" id="PTHR47917:SF1">
    <property type="entry name" value="COENZYME F420:L-GLUTAMATE LIGASE"/>
    <property type="match status" value="1"/>
</dbReference>
<dbReference type="InterPro" id="IPR008225">
    <property type="entry name" value="F420-0_g-glutamyl_ligase"/>
</dbReference>
<dbReference type="GO" id="GO:0052618">
    <property type="term" value="F:coenzyme F420-0:L-glutamate ligase activity"/>
    <property type="evidence" value="ECO:0007669"/>
    <property type="project" value="TreeGrafter"/>
</dbReference>
<proteinExistence type="predicted"/>
<gene>
    <name evidence="9" type="ORF">SAMN04489812_4076</name>
</gene>
<dbReference type="Proteomes" id="UP000199103">
    <property type="component" value="Chromosome I"/>
</dbReference>
<evidence type="ECO:0000256" key="7">
    <source>
        <dbReference type="ARBA" id="ARBA00023211"/>
    </source>
</evidence>
<keyword evidence="5" id="KW-0630">Potassium</keyword>
<dbReference type="InterPro" id="IPR002847">
    <property type="entry name" value="F420-0_gamma-glut_ligase-dom"/>
</dbReference>
<protein>
    <submittedName>
        <fullName evidence="9">Coenzyme F420-0:L-glutamate ligase / coenzyme F420-1:gamma-L-glutamate ligase</fullName>
    </submittedName>
</protein>
<sequence length="304" mass="32436">MITIFAPESIGEIRPGDDLAAIIVDALTADHQQLLDGDILVVTSKIVSKAEDRYADADDRQAVIDSETVRTVARRQSMGIVETHHGLTQAGAGVDNSNVDAGRILLLPVDSDASAERLRTAIGDHFGVRIGVVISDTAGRVWRLGQTDHAIGSAGVRVLDGYAGRTDSYGNQLHVTSIAVVDELAAAADLIKSKLTGRPVAVVRGVADQVIDPTSADGAESRPARARDLLRTGEEDLFWRGARESVIGALLAATGHPERYEDVVRLWDRDALYAAITANTDLTEPEQALIAKMITAAQPLWPTP</sequence>
<dbReference type="EMBL" id="LT629772">
    <property type="protein sequence ID" value="SDT08414.1"/>
    <property type="molecule type" value="Genomic_DNA"/>
</dbReference>
<evidence type="ECO:0000256" key="2">
    <source>
        <dbReference type="ARBA" id="ARBA00022723"/>
    </source>
</evidence>
<evidence type="ECO:0000313" key="9">
    <source>
        <dbReference type="EMBL" id="SDT08414.1"/>
    </source>
</evidence>
<dbReference type="STRING" id="630515.SAMN04489812_4076"/>
<evidence type="ECO:0000256" key="6">
    <source>
        <dbReference type="ARBA" id="ARBA00023134"/>
    </source>
</evidence>
<evidence type="ECO:0000256" key="1">
    <source>
        <dbReference type="ARBA" id="ARBA00022598"/>
    </source>
</evidence>
<evidence type="ECO:0000256" key="3">
    <source>
        <dbReference type="ARBA" id="ARBA00022741"/>
    </source>
</evidence>
<keyword evidence="1 9" id="KW-0436">Ligase</keyword>
<dbReference type="GO" id="GO:0046872">
    <property type="term" value="F:metal ion binding"/>
    <property type="evidence" value="ECO:0007669"/>
    <property type="project" value="UniProtKB-KW"/>
</dbReference>
<dbReference type="Pfam" id="PF01996">
    <property type="entry name" value="F420_ligase"/>
    <property type="match status" value="1"/>
</dbReference>
<dbReference type="OrthoDB" id="9788295at2"/>
<evidence type="ECO:0000259" key="8">
    <source>
        <dbReference type="Pfam" id="PF01996"/>
    </source>
</evidence>
<keyword evidence="2" id="KW-0479">Metal-binding</keyword>
<dbReference type="PANTHER" id="PTHR47917">
    <property type="match status" value="1"/>
</dbReference>
<keyword evidence="4" id="KW-0460">Magnesium</keyword>
<dbReference type="AlphaFoldDB" id="A0A1H1XGM4"/>
<dbReference type="NCBIfam" id="TIGR01916">
    <property type="entry name" value="F420_cofE"/>
    <property type="match status" value="1"/>
</dbReference>